<reference evidence="2 3" key="1">
    <citation type="submission" date="2018-03" db="EMBL/GenBank/DDBJ databases">
        <title>Genomic Encyclopedia of Archaeal and Bacterial Type Strains, Phase II (KMG-II): from individual species to whole genera.</title>
        <authorList>
            <person name="Goeker M."/>
        </authorList>
    </citation>
    <scope>NUCLEOTIDE SEQUENCE [LARGE SCALE GENOMIC DNA]</scope>
    <source>
        <strain evidence="2 3">DSM 28057</strain>
    </source>
</reference>
<protein>
    <submittedName>
        <fullName evidence="2">Uncharacterized protein</fullName>
    </submittedName>
</protein>
<name>A0A2P8E9Z1_9BACT</name>
<evidence type="ECO:0000313" key="3">
    <source>
        <dbReference type="Proteomes" id="UP000240708"/>
    </source>
</evidence>
<accession>A0A2P8E9Z1</accession>
<evidence type="ECO:0000256" key="1">
    <source>
        <dbReference type="SAM" id="Phobius"/>
    </source>
</evidence>
<dbReference type="AlphaFoldDB" id="A0A2P8E9Z1"/>
<organism evidence="2 3">
    <name type="scientific">Cecembia rubra</name>
    <dbReference type="NCBI Taxonomy" id="1485585"/>
    <lineage>
        <taxon>Bacteria</taxon>
        <taxon>Pseudomonadati</taxon>
        <taxon>Bacteroidota</taxon>
        <taxon>Cytophagia</taxon>
        <taxon>Cytophagales</taxon>
        <taxon>Cyclobacteriaceae</taxon>
        <taxon>Cecembia</taxon>
    </lineage>
</organism>
<sequence length="42" mass="4685">MVCGGFKKVWMGVFAVMIRSLGFVRCSGFIILNLDTMDLKSI</sequence>
<gene>
    <name evidence="2" type="ORF">CLV48_102108</name>
</gene>
<proteinExistence type="predicted"/>
<comment type="caution">
    <text evidence="2">The sequence shown here is derived from an EMBL/GenBank/DDBJ whole genome shotgun (WGS) entry which is preliminary data.</text>
</comment>
<keyword evidence="1" id="KW-1133">Transmembrane helix</keyword>
<feature type="transmembrane region" description="Helical" evidence="1">
    <location>
        <begin position="12"/>
        <end position="34"/>
    </location>
</feature>
<dbReference type="Proteomes" id="UP000240708">
    <property type="component" value="Unassembled WGS sequence"/>
</dbReference>
<evidence type="ECO:0000313" key="2">
    <source>
        <dbReference type="EMBL" id="PSL06293.1"/>
    </source>
</evidence>
<keyword evidence="1" id="KW-0472">Membrane</keyword>
<keyword evidence="3" id="KW-1185">Reference proteome</keyword>
<keyword evidence="1" id="KW-0812">Transmembrane</keyword>
<dbReference type="EMBL" id="PYGF01000002">
    <property type="protein sequence ID" value="PSL06293.1"/>
    <property type="molecule type" value="Genomic_DNA"/>
</dbReference>